<organism evidence="3 4">
    <name type="scientific">Paenibacillus allorhizosphaerae</name>
    <dbReference type="NCBI Taxonomy" id="2849866"/>
    <lineage>
        <taxon>Bacteria</taxon>
        <taxon>Bacillati</taxon>
        <taxon>Bacillota</taxon>
        <taxon>Bacilli</taxon>
        <taxon>Bacillales</taxon>
        <taxon>Paenibacillaceae</taxon>
        <taxon>Paenibacillus</taxon>
    </lineage>
</organism>
<gene>
    <name evidence="3" type="ORF">PAECIP111802_06974</name>
</gene>
<feature type="signal peptide" evidence="1">
    <location>
        <begin position="1"/>
        <end position="21"/>
    </location>
</feature>
<name>A0ABN7TW67_9BACL</name>
<evidence type="ECO:0000313" key="4">
    <source>
        <dbReference type="Proteomes" id="UP000730618"/>
    </source>
</evidence>
<proteinExistence type="predicted"/>
<protein>
    <recommendedName>
        <fullName evidence="2">FAD linked oxidase N-terminal domain-containing protein</fullName>
    </recommendedName>
</protein>
<dbReference type="RefSeq" id="WP_218103107.1">
    <property type="nucleotide sequence ID" value="NZ_CAJVCE010000040.1"/>
</dbReference>
<reference evidence="3 4" key="1">
    <citation type="submission" date="2021-06" db="EMBL/GenBank/DDBJ databases">
        <authorList>
            <person name="Criscuolo A."/>
        </authorList>
    </citation>
    <scope>NUCLEOTIDE SEQUENCE [LARGE SCALE GENOMIC DNA]</scope>
    <source>
        <strain evidence="4">CIP 111802</strain>
    </source>
</reference>
<sequence length="94" mass="10735">MKKAFALLLLTVLCLVNYFQNSTPDQDPYLITDYSRLHPIKVSQVVKGREEEQIRDILQEAQKKHLSISIAGQRHSQGGHTYYKDSIVVDMTSS</sequence>
<feature type="chain" id="PRO_5046609839" description="FAD linked oxidase N-terminal domain-containing protein" evidence="1">
    <location>
        <begin position="22"/>
        <end position="94"/>
    </location>
</feature>
<dbReference type="Proteomes" id="UP000730618">
    <property type="component" value="Unassembled WGS sequence"/>
</dbReference>
<accession>A0ABN7TW67</accession>
<keyword evidence="4" id="KW-1185">Reference proteome</keyword>
<comment type="caution">
    <text evidence="3">The sequence shown here is derived from an EMBL/GenBank/DDBJ whole genome shotgun (WGS) entry which is preliminary data.</text>
</comment>
<dbReference type="EMBL" id="CAJVCE010000040">
    <property type="protein sequence ID" value="CAG7658178.1"/>
    <property type="molecule type" value="Genomic_DNA"/>
</dbReference>
<evidence type="ECO:0000256" key="1">
    <source>
        <dbReference type="SAM" id="SignalP"/>
    </source>
</evidence>
<keyword evidence="1" id="KW-0732">Signal</keyword>
<dbReference type="InterPro" id="IPR006094">
    <property type="entry name" value="Oxid_FAD_bind_N"/>
</dbReference>
<evidence type="ECO:0000313" key="3">
    <source>
        <dbReference type="EMBL" id="CAG7658178.1"/>
    </source>
</evidence>
<feature type="domain" description="FAD linked oxidase N-terminal" evidence="2">
    <location>
        <begin position="44"/>
        <end position="92"/>
    </location>
</feature>
<dbReference type="Pfam" id="PF01565">
    <property type="entry name" value="FAD_binding_4"/>
    <property type="match status" value="1"/>
</dbReference>
<evidence type="ECO:0000259" key="2">
    <source>
        <dbReference type="Pfam" id="PF01565"/>
    </source>
</evidence>